<evidence type="ECO:0000256" key="2">
    <source>
        <dbReference type="ARBA" id="ARBA00004370"/>
    </source>
</evidence>
<evidence type="ECO:0000256" key="11">
    <source>
        <dbReference type="ARBA" id="ARBA00023012"/>
    </source>
</evidence>
<evidence type="ECO:0000256" key="13">
    <source>
        <dbReference type="SAM" id="Phobius"/>
    </source>
</evidence>
<evidence type="ECO:0000256" key="3">
    <source>
        <dbReference type="ARBA" id="ARBA00012438"/>
    </source>
</evidence>
<evidence type="ECO:0000256" key="6">
    <source>
        <dbReference type="ARBA" id="ARBA00022692"/>
    </source>
</evidence>
<keyword evidence="10 13" id="KW-1133">Transmembrane helix</keyword>
<gene>
    <name evidence="15" type="ORF">F6J89_15910</name>
</gene>
<accession>A0A6B3NBZ9</accession>
<feature type="transmembrane region" description="Helical" evidence="13">
    <location>
        <begin position="746"/>
        <end position="763"/>
    </location>
</feature>
<dbReference type="Pfam" id="PF01590">
    <property type="entry name" value="GAF"/>
    <property type="match status" value="1"/>
</dbReference>
<keyword evidence="4" id="KW-0597">Phosphoprotein</keyword>
<dbReference type="SUPFAM" id="SSF55781">
    <property type="entry name" value="GAF domain-like"/>
    <property type="match status" value="1"/>
</dbReference>
<keyword evidence="8" id="KW-0418">Kinase</keyword>
<keyword evidence="6 13" id="KW-0812">Transmembrane</keyword>
<dbReference type="PANTHER" id="PTHR43642">
    <property type="entry name" value="HYBRID SIGNAL TRANSDUCTION HISTIDINE KINASE G"/>
    <property type="match status" value="1"/>
</dbReference>
<dbReference type="SUPFAM" id="SSF52540">
    <property type="entry name" value="P-loop containing nucleoside triphosphate hydrolases"/>
    <property type="match status" value="1"/>
</dbReference>
<dbReference type="SMART" id="SM00387">
    <property type="entry name" value="HATPase_c"/>
    <property type="match status" value="1"/>
</dbReference>
<dbReference type="PROSITE" id="PS50109">
    <property type="entry name" value="HIS_KIN"/>
    <property type="match status" value="1"/>
</dbReference>
<dbReference type="InterPro" id="IPR027417">
    <property type="entry name" value="P-loop_NTPase"/>
</dbReference>
<reference evidence="15" key="1">
    <citation type="submission" date="2019-11" db="EMBL/GenBank/DDBJ databases">
        <title>Genomic insights into an expanded diversity of filamentous marine cyanobacteria reveals the extraordinary biosynthetic potential of Moorea and Okeania.</title>
        <authorList>
            <person name="Ferreira Leao T."/>
            <person name="Wang M."/>
            <person name="Moss N."/>
            <person name="Da Silva R."/>
            <person name="Sanders J."/>
            <person name="Nurk S."/>
            <person name="Gurevich A."/>
            <person name="Humphrey G."/>
            <person name="Reher R."/>
            <person name="Zhu Q."/>
            <person name="Belda-Ferre P."/>
            <person name="Glukhov E."/>
            <person name="Rex R."/>
            <person name="Dorrestein P.C."/>
            <person name="Knight R."/>
            <person name="Pevzner P."/>
            <person name="Gerwick W.H."/>
            <person name="Gerwick L."/>
        </authorList>
    </citation>
    <scope>NUCLEOTIDE SEQUENCE</scope>
    <source>
        <strain evidence="15">SIO1C4</strain>
    </source>
</reference>
<dbReference type="SUPFAM" id="SSF47384">
    <property type="entry name" value="Homodimeric domain of signal transducing histidine kinase"/>
    <property type="match status" value="1"/>
</dbReference>
<dbReference type="CDD" id="cd16922">
    <property type="entry name" value="HATPase_EvgS-ArcB-TorS-like"/>
    <property type="match status" value="1"/>
</dbReference>
<keyword evidence="11" id="KW-0902">Two-component regulatory system</keyword>
<dbReference type="InterPro" id="IPR053159">
    <property type="entry name" value="Hybrid_Histidine_Kinase"/>
</dbReference>
<dbReference type="Pfam" id="PF02518">
    <property type="entry name" value="HATPase_c"/>
    <property type="match status" value="1"/>
</dbReference>
<evidence type="ECO:0000256" key="9">
    <source>
        <dbReference type="ARBA" id="ARBA00022840"/>
    </source>
</evidence>
<dbReference type="Pfam" id="PF00512">
    <property type="entry name" value="HisKA"/>
    <property type="match status" value="1"/>
</dbReference>
<keyword evidence="12 13" id="KW-0472">Membrane</keyword>
<dbReference type="InterPro" id="IPR041664">
    <property type="entry name" value="AAA_16"/>
</dbReference>
<dbReference type="SMART" id="SM00065">
    <property type="entry name" value="GAF"/>
    <property type="match status" value="1"/>
</dbReference>
<dbReference type="PANTHER" id="PTHR43642:SF1">
    <property type="entry name" value="HYBRID SIGNAL TRANSDUCTION HISTIDINE KINASE G"/>
    <property type="match status" value="1"/>
</dbReference>
<dbReference type="InterPro" id="IPR036890">
    <property type="entry name" value="HATPase_C_sf"/>
</dbReference>
<evidence type="ECO:0000313" key="15">
    <source>
        <dbReference type="EMBL" id="NER29073.1"/>
    </source>
</evidence>
<dbReference type="EC" id="2.7.13.3" evidence="3"/>
<feature type="non-terminal residue" evidence="15">
    <location>
        <position position="1"/>
    </location>
</feature>
<proteinExistence type="predicted"/>
<dbReference type="EMBL" id="JAAHFQ010000304">
    <property type="protein sequence ID" value="NER29073.1"/>
    <property type="molecule type" value="Genomic_DNA"/>
</dbReference>
<organism evidence="15">
    <name type="scientific">Symploca sp. SIO1C4</name>
    <dbReference type="NCBI Taxonomy" id="2607765"/>
    <lineage>
        <taxon>Bacteria</taxon>
        <taxon>Bacillati</taxon>
        <taxon>Cyanobacteriota</taxon>
        <taxon>Cyanophyceae</taxon>
        <taxon>Coleofasciculales</taxon>
        <taxon>Coleofasciculaceae</taxon>
        <taxon>Symploca</taxon>
    </lineage>
</organism>
<dbReference type="GO" id="GO:0005524">
    <property type="term" value="F:ATP binding"/>
    <property type="evidence" value="ECO:0007669"/>
    <property type="project" value="UniProtKB-KW"/>
</dbReference>
<evidence type="ECO:0000256" key="10">
    <source>
        <dbReference type="ARBA" id="ARBA00022989"/>
    </source>
</evidence>
<dbReference type="PRINTS" id="PR00344">
    <property type="entry name" value="BCTRLSENSOR"/>
</dbReference>
<dbReference type="InterPro" id="IPR036097">
    <property type="entry name" value="HisK_dim/P_sf"/>
</dbReference>
<dbReference type="Gene3D" id="3.30.565.10">
    <property type="entry name" value="Histidine kinase-like ATPase, C-terminal domain"/>
    <property type="match status" value="1"/>
</dbReference>
<dbReference type="SUPFAM" id="SSF55874">
    <property type="entry name" value="ATPase domain of HSP90 chaperone/DNA topoisomerase II/histidine kinase"/>
    <property type="match status" value="1"/>
</dbReference>
<evidence type="ECO:0000259" key="14">
    <source>
        <dbReference type="PROSITE" id="PS50109"/>
    </source>
</evidence>
<dbReference type="CDD" id="cd00082">
    <property type="entry name" value="HisKA"/>
    <property type="match status" value="1"/>
</dbReference>
<dbReference type="GO" id="GO:0000155">
    <property type="term" value="F:phosphorelay sensor kinase activity"/>
    <property type="evidence" value="ECO:0007669"/>
    <property type="project" value="InterPro"/>
</dbReference>
<dbReference type="FunFam" id="3.30.565.10:FF:000030">
    <property type="entry name" value="Ethylene receptor 1"/>
    <property type="match status" value="1"/>
</dbReference>
<dbReference type="InterPro" id="IPR003594">
    <property type="entry name" value="HATPase_dom"/>
</dbReference>
<dbReference type="InterPro" id="IPR003018">
    <property type="entry name" value="GAF"/>
</dbReference>
<comment type="subcellular location">
    <subcellularLocation>
        <location evidence="2">Membrane</location>
    </subcellularLocation>
</comment>
<dbReference type="InterPro" id="IPR004358">
    <property type="entry name" value="Sig_transdc_His_kin-like_C"/>
</dbReference>
<feature type="domain" description="Histidine kinase" evidence="14">
    <location>
        <begin position="1325"/>
        <end position="1563"/>
    </location>
</feature>
<dbReference type="Pfam" id="PF13191">
    <property type="entry name" value="AAA_16"/>
    <property type="match status" value="1"/>
</dbReference>
<dbReference type="Gene3D" id="3.40.50.300">
    <property type="entry name" value="P-loop containing nucleotide triphosphate hydrolases"/>
    <property type="match status" value="1"/>
</dbReference>
<evidence type="ECO:0000256" key="1">
    <source>
        <dbReference type="ARBA" id="ARBA00000085"/>
    </source>
</evidence>
<dbReference type="FunFam" id="1.10.287.130:FF:000004">
    <property type="entry name" value="Ethylene receptor 1"/>
    <property type="match status" value="1"/>
</dbReference>
<protein>
    <recommendedName>
        <fullName evidence="3">histidine kinase</fullName>
        <ecNumber evidence="3">2.7.13.3</ecNumber>
    </recommendedName>
</protein>
<dbReference type="Gene3D" id="3.30.450.40">
    <property type="match status" value="1"/>
</dbReference>
<keyword evidence="9" id="KW-0067">ATP-binding</keyword>
<feature type="transmembrane region" description="Helical" evidence="13">
    <location>
        <begin position="709"/>
        <end position="734"/>
    </location>
</feature>
<evidence type="ECO:0000256" key="8">
    <source>
        <dbReference type="ARBA" id="ARBA00022777"/>
    </source>
</evidence>
<comment type="catalytic activity">
    <reaction evidence="1">
        <text>ATP + protein L-histidine = ADP + protein N-phospho-L-histidine.</text>
        <dbReference type="EC" id="2.7.13.3"/>
    </reaction>
</comment>
<dbReference type="Gene3D" id="1.10.287.130">
    <property type="match status" value="1"/>
</dbReference>
<name>A0A6B3NBZ9_9CYAN</name>
<evidence type="ECO:0000256" key="12">
    <source>
        <dbReference type="ARBA" id="ARBA00023136"/>
    </source>
</evidence>
<dbReference type="InterPro" id="IPR005467">
    <property type="entry name" value="His_kinase_dom"/>
</dbReference>
<evidence type="ECO:0000256" key="4">
    <source>
        <dbReference type="ARBA" id="ARBA00022553"/>
    </source>
</evidence>
<dbReference type="GO" id="GO:0016020">
    <property type="term" value="C:membrane"/>
    <property type="evidence" value="ECO:0007669"/>
    <property type="project" value="UniProtKB-SubCell"/>
</dbReference>
<evidence type="ECO:0000256" key="5">
    <source>
        <dbReference type="ARBA" id="ARBA00022679"/>
    </source>
</evidence>
<sequence length="1668" mass="187685">LPYISNDPMELVHCHLAKQATPPIKLNPVIPQVINDIIMKLMAKTSEERYQSAFGLKYDLEQCLEQWYNQGSIDSFTLQTRDISDHFCIPEKLYGREAEVNTLLAAFARVSHCDREMMLVAGFSGIGKSALVNEVHKPIVRQRGYFIKGKFDQFKRNIPFSAFVQAFQNLMRQLLTENYAQIQQWQVKIFSALGEQAQVIIDVIPELELLIGKQPSVPELAPSASQNRFNLLFSKFMGVFSQAEHPLVIFLDDLQWADSASLKLTQLLISEADTNYLLIIGAYRDNEVSKAHPLMLTLEEIRQSGAIINQITLTPLNQFSLNQLIADTLSCTLKLAEPLTELVLQKTKGNPFFATQFLKSLHEDQLIWFNLNRGHWQCDLAQIKLLTMGSDVVEFMAHQLQRLPINTQQVLRIAACIGNHFDLETLAIVYEKSISKTANDLWKALQEGLILPESEVYKFFSTQELVGSHDLQDEVNYQVCSYKFSHDRVQQAAYFLIPENHKQETHLKIGQLLLKNTPEVEREEKIFEIVNQLNIGLKLITNQNDQNQLAQLNLIAGRKAKASTAYAAAWRYLSAGMELLAVDSWQSYYTLTLALYQEATEAVYLKGDFEQMEKLAVVILQQAQTLLDEVKVYEIKIQSYIAQNQQLTAINTGLSFLKHLGVSFPQSPCQSDIEKGLQEIQIALGLNNIEDLIKLPQMKDHYQLAAMRILPILSSAVYVAVPALYPLIVLKMVLISVKHGNTSMSAFAYAAYGLILCGVIGDIDTGYQFGQLALNLLSQLNARELQAKTVFIFNNNIRHWQEHLRDTSKPLLAAYQTGLETGDLEFAAYCAFAYCHNLYFSGHELGEVTREMETYSEAISQLQQETALNFHQIFLQAVSNLMGNVEKPCSLIGKVYNEQVMLPQHQQANDTTSIYFLYLNKLIICYLFGEYKQALKNAARAQSYSEGVLGQVVFSMFYFYNSLALLAVYPETEVSEQEHLLEQVRASQDQIKNWAHYAPMNFLHKFYLIEAEWYRVLGQKAKAIDYYDLAIVGAKENQYLQEEALANELAAKFYLVWGKHKIAQTYLQDAYYGYAHWGAKAKVEHLEQSYPQLLLPILSQNQIQLQTSETITTAINPTITSSGTGASELIDLAAVMKASQAISGEIKLEQLLSILMQVVIENAGAQKGVLLLLKLGQLVIEAQGDITTEEANKLNLKSLLQSIPFESIQDIPTTVINYVWNTQENLVINNATAQTDFAADTYIIQYQPKSILCIPIVKQGKFIGILYLENNLTTGAFTPARLEVLKLLTSQAAISLENARLYQQLGQAKDAAEAANRAKSHFLANMSHELRTPLHAILGFSQVMGGDLSLSNQHQEHLDIIHRSGEHLLKLINDVLEMSKIEVGQVTLQEDCFDFYSLLDNLQDRFRPLAAHKGLGLSFDYTPEIPKYVVTDKNKLHQVLSNLIDNAIKFTQAGSVKLRIQEFLCRETLVPRHSATGNQGEEISPPYSLSFEVEDTGCGIAPAELDSLFEAFIQNKNGEKSHAGIGLGLPLTRCFVQLMGGDISVNSTLGRGTVFKFNINVVPRYDLGTTTNHSSTTNIKITNTQISTDSKQEQQETIPSFELTLAKMSTEWIQQLNLAARSADEDLILSLIEQIPDSEISLAEAIIEMVNNFRLDKIIDLTQLSIHT</sequence>
<dbReference type="InterPro" id="IPR003661">
    <property type="entry name" value="HisK_dim/P_dom"/>
</dbReference>
<comment type="caution">
    <text evidence="15">The sequence shown here is derived from an EMBL/GenBank/DDBJ whole genome shotgun (WGS) entry which is preliminary data.</text>
</comment>
<keyword evidence="7" id="KW-0547">Nucleotide-binding</keyword>
<evidence type="ECO:0000256" key="7">
    <source>
        <dbReference type="ARBA" id="ARBA00022741"/>
    </source>
</evidence>
<dbReference type="InterPro" id="IPR029016">
    <property type="entry name" value="GAF-like_dom_sf"/>
</dbReference>
<dbReference type="SMART" id="SM00388">
    <property type="entry name" value="HisKA"/>
    <property type="match status" value="1"/>
</dbReference>
<keyword evidence="5" id="KW-0808">Transferase</keyword>